<reference evidence="1 2" key="2">
    <citation type="journal article" date="2023" name="Mol. Biol. Evol.">
        <title>Genomics of Secondarily Temperate Adaptation in the Only Non-Antarctic Icefish.</title>
        <authorList>
            <person name="Rivera-Colon A.G."/>
            <person name="Rayamajhi N."/>
            <person name="Minhas B.F."/>
            <person name="Madrigal G."/>
            <person name="Bilyk K.T."/>
            <person name="Yoon V."/>
            <person name="Hune M."/>
            <person name="Gregory S."/>
            <person name="Cheng C.H.C."/>
            <person name="Catchen J.M."/>
        </authorList>
    </citation>
    <scope>NUCLEOTIDE SEQUENCE [LARGE SCALE GENOMIC DNA]</scope>
    <source>
        <strain evidence="1">JMC-PN-2008</strain>
    </source>
</reference>
<reference evidence="1 2" key="1">
    <citation type="journal article" date="2023" name="Genes (Basel)">
        <title>Chromosome-Level Genome Assembly and Circadian Gene Repertoire of the Patagonia Blennie Eleginops maclovinus-The Closest Ancestral Proxy of Antarctic Cryonotothenioids.</title>
        <authorList>
            <person name="Cheng C.C."/>
            <person name="Rivera-Colon A.G."/>
            <person name="Minhas B.F."/>
            <person name="Wilson L."/>
            <person name="Rayamajhi N."/>
            <person name="Vargas-Chacoff L."/>
            <person name="Catchen J.M."/>
        </authorList>
    </citation>
    <scope>NUCLEOTIDE SEQUENCE [LARGE SCALE GENOMIC DNA]</scope>
    <source>
        <strain evidence="1">JMC-PN-2008</strain>
    </source>
</reference>
<evidence type="ECO:0000313" key="2">
    <source>
        <dbReference type="Proteomes" id="UP001346869"/>
    </source>
</evidence>
<name>A0AAN8ALR0_ELEMC</name>
<organism evidence="1 2">
    <name type="scientific">Eleginops maclovinus</name>
    <name type="common">Patagonian blennie</name>
    <name type="synonym">Eleginus maclovinus</name>
    <dbReference type="NCBI Taxonomy" id="56733"/>
    <lineage>
        <taxon>Eukaryota</taxon>
        <taxon>Metazoa</taxon>
        <taxon>Chordata</taxon>
        <taxon>Craniata</taxon>
        <taxon>Vertebrata</taxon>
        <taxon>Euteleostomi</taxon>
        <taxon>Actinopterygii</taxon>
        <taxon>Neopterygii</taxon>
        <taxon>Teleostei</taxon>
        <taxon>Neoteleostei</taxon>
        <taxon>Acanthomorphata</taxon>
        <taxon>Eupercaria</taxon>
        <taxon>Perciformes</taxon>
        <taxon>Notothenioidei</taxon>
        <taxon>Eleginopidae</taxon>
        <taxon>Eleginops</taxon>
    </lineage>
</organism>
<sequence length="88" mass="9746">MARQVAICCEKTDKKHSISWFAEDSVAPVERQPGTETARGIGHKCYHPASSEYNSISIIKVSILFALSGLNHAQSPHLLVVDKQVWVE</sequence>
<evidence type="ECO:0000313" key="1">
    <source>
        <dbReference type="EMBL" id="KAK5867326.1"/>
    </source>
</evidence>
<comment type="caution">
    <text evidence="1">The sequence shown here is derived from an EMBL/GenBank/DDBJ whole genome shotgun (WGS) entry which is preliminary data.</text>
</comment>
<gene>
    <name evidence="1" type="ORF">PBY51_011829</name>
</gene>
<protein>
    <submittedName>
        <fullName evidence="1">Uncharacterized protein</fullName>
    </submittedName>
</protein>
<keyword evidence="2" id="KW-1185">Reference proteome</keyword>
<dbReference type="Proteomes" id="UP001346869">
    <property type="component" value="Unassembled WGS sequence"/>
</dbReference>
<accession>A0AAN8ALR0</accession>
<proteinExistence type="predicted"/>
<dbReference type="AlphaFoldDB" id="A0AAN8ALR0"/>
<dbReference type="EMBL" id="JAUZQC010000008">
    <property type="protein sequence ID" value="KAK5867326.1"/>
    <property type="molecule type" value="Genomic_DNA"/>
</dbReference>